<evidence type="ECO:0000256" key="7">
    <source>
        <dbReference type="ARBA" id="ARBA00051243"/>
    </source>
</evidence>
<dbReference type="OrthoDB" id="535945at2759"/>
<keyword evidence="11" id="KW-1185">Reference proteome</keyword>
<dbReference type="PANTHER" id="PTHR24416">
    <property type="entry name" value="TYROSINE-PROTEIN KINASE RECEPTOR"/>
    <property type="match status" value="1"/>
</dbReference>
<dbReference type="Gene3D" id="1.10.510.10">
    <property type="entry name" value="Transferase(Phosphotransferase) domain 1"/>
    <property type="match status" value="1"/>
</dbReference>
<dbReference type="PRINTS" id="PR00109">
    <property type="entry name" value="TYRKINASE"/>
</dbReference>
<comment type="catalytic activity">
    <reaction evidence="7">
        <text>L-tyrosyl-[protein] + ATP = O-phospho-L-tyrosyl-[protein] + ADP + H(+)</text>
        <dbReference type="Rhea" id="RHEA:10596"/>
        <dbReference type="Rhea" id="RHEA-COMP:10136"/>
        <dbReference type="Rhea" id="RHEA-COMP:20101"/>
        <dbReference type="ChEBI" id="CHEBI:15378"/>
        <dbReference type="ChEBI" id="CHEBI:30616"/>
        <dbReference type="ChEBI" id="CHEBI:46858"/>
        <dbReference type="ChEBI" id="CHEBI:61978"/>
        <dbReference type="ChEBI" id="CHEBI:456216"/>
        <dbReference type="EC" id="2.7.10.1"/>
    </reaction>
</comment>
<evidence type="ECO:0000256" key="5">
    <source>
        <dbReference type="ARBA" id="ARBA00022840"/>
    </source>
</evidence>
<dbReference type="Gene3D" id="3.30.200.20">
    <property type="entry name" value="Phosphorylase Kinase, domain 1"/>
    <property type="match status" value="1"/>
</dbReference>
<feature type="non-terminal residue" evidence="10">
    <location>
        <position position="1"/>
    </location>
</feature>
<evidence type="ECO:0000256" key="6">
    <source>
        <dbReference type="ARBA" id="ARBA00023137"/>
    </source>
</evidence>
<evidence type="ECO:0000259" key="9">
    <source>
        <dbReference type="PROSITE" id="PS50011"/>
    </source>
</evidence>
<keyword evidence="2" id="KW-0808">Transferase</keyword>
<dbReference type="AlphaFoldDB" id="A0A2G8JBG8"/>
<evidence type="ECO:0000256" key="3">
    <source>
        <dbReference type="ARBA" id="ARBA00022741"/>
    </source>
</evidence>
<dbReference type="EMBL" id="MRZV01002748">
    <property type="protein sequence ID" value="PIK33084.1"/>
    <property type="molecule type" value="Genomic_DNA"/>
</dbReference>
<evidence type="ECO:0000313" key="11">
    <source>
        <dbReference type="Proteomes" id="UP000230750"/>
    </source>
</evidence>
<dbReference type="GO" id="GO:0005886">
    <property type="term" value="C:plasma membrane"/>
    <property type="evidence" value="ECO:0007669"/>
    <property type="project" value="TreeGrafter"/>
</dbReference>
<evidence type="ECO:0000256" key="4">
    <source>
        <dbReference type="ARBA" id="ARBA00022777"/>
    </source>
</evidence>
<dbReference type="FunFam" id="1.10.510.10:FF:000554">
    <property type="entry name" value="Predicted protein"/>
    <property type="match status" value="1"/>
</dbReference>
<dbReference type="PROSITE" id="PS50011">
    <property type="entry name" value="PROTEIN_KINASE_DOM"/>
    <property type="match status" value="1"/>
</dbReference>
<evidence type="ECO:0000256" key="2">
    <source>
        <dbReference type="ARBA" id="ARBA00022679"/>
    </source>
</evidence>
<dbReference type="PANTHER" id="PTHR24416:SF620">
    <property type="entry name" value="TYROSINE-PROTEIN KINASE RECEPTOR TORSO"/>
    <property type="match status" value="1"/>
</dbReference>
<reference evidence="10 11" key="1">
    <citation type="journal article" date="2017" name="PLoS Biol.">
        <title>The sea cucumber genome provides insights into morphological evolution and visceral regeneration.</title>
        <authorList>
            <person name="Zhang X."/>
            <person name="Sun L."/>
            <person name="Yuan J."/>
            <person name="Sun Y."/>
            <person name="Gao Y."/>
            <person name="Zhang L."/>
            <person name="Li S."/>
            <person name="Dai H."/>
            <person name="Hamel J.F."/>
            <person name="Liu C."/>
            <person name="Yu Y."/>
            <person name="Liu S."/>
            <person name="Lin W."/>
            <person name="Guo K."/>
            <person name="Jin S."/>
            <person name="Xu P."/>
            <person name="Storey K.B."/>
            <person name="Huan P."/>
            <person name="Zhang T."/>
            <person name="Zhou Y."/>
            <person name="Zhang J."/>
            <person name="Lin C."/>
            <person name="Li X."/>
            <person name="Xing L."/>
            <person name="Huo D."/>
            <person name="Sun M."/>
            <person name="Wang L."/>
            <person name="Mercier A."/>
            <person name="Li F."/>
            <person name="Yang H."/>
            <person name="Xiang J."/>
        </authorList>
    </citation>
    <scope>NUCLEOTIDE SEQUENCE [LARGE SCALE GENOMIC DNA]</scope>
    <source>
        <strain evidence="10">Shaxun</strain>
        <tissue evidence="10">Muscle</tissue>
    </source>
</reference>
<accession>A0A2G8JBG8</accession>
<organism evidence="10 11">
    <name type="scientific">Stichopus japonicus</name>
    <name type="common">Sea cucumber</name>
    <dbReference type="NCBI Taxonomy" id="307972"/>
    <lineage>
        <taxon>Eukaryota</taxon>
        <taxon>Metazoa</taxon>
        <taxon>Echinodermata</taxon>
        <taxon>Eleutherozoa</taxon>
        <taxon>Echinozoa</taxon>
        <taxon>Holothuroidea</taxon>
        <taxon>Aspidochirotacea</taxon>
        <taxon>Aspidochirotida</taxon>
        <taxon>Stichopodidae</taxon>
        <taxon>Apostichopus</taxon>
    </lineage>
</organism>
<dbReference type="STRING" id="307972.A0A2G8JBG8"/>
<protein>
    <submittedName>
        <fullName evidence="10">Putative vascular endothelial growth factor receptor 1-like</fullName>
    </submittedName>
</protein>
<dbReference type="SUPFAM" id="SSF56112">
    <property type="entry name" value="Protein kinase-like (PK-like)"/>
    <property type="match status" value="1"/>
</dbReference>
<gene>
    <name evidence="10" type="ORF">BSL78_30102</name>
</gene>
<dbReference type="InterPro" id="IPR017441">
    <property type="entry name" value="Protein_kinase_ATP_BS"/>
</dbReference>
<dbReference type="InterPro" id="IPR001245">
    <property type="entry name" value="Ser-Thr/Tyr_kinase_cat_dom"/>
</dbReference>
<dbReference type="Pfam" id="PF07714">
    <property type="entry name" value="PK_Tyr_Ser-Thr"/>
    <property type="match status" value="1"/>
</dbReference>
<dbReference type="Proteomes" id="UP000230750">
    <property type="component" value="Unassembled WGS sequence"/>
</dbReference>
<comment type="subcellular location">
    <subcellularLocation>
        <location evidence="1">Membrane</location>
        <topology evidence="1">Single-pass membrane protein</topology>
    </subcellularLocation>
</comment>
<feature type="binding site" evidence="8">
    <location>
        <position position="259"/>
    </location>
    <ligand>
        <name>ATP</name>
        <dbReference type="ChEBI" id="CHEBI:30616"/>
    </ligand>
</feature>
<proteinExistence type="predicted"/>
<keyword evidence="3 8" id="KW-0547">Nucleotide-binding</keyword>
<dbReference type="GO" id="GO:0005524">
    <property type="term" value="F:ATP binding"/>
    <property type="evidence" value="ECO:0007669"/>
    <property type="project" value="UniProtKB-UniRule"/>
</dbReference>
<keyword evidence="4" id="KW-0418">Kinase</keyword>
<dbReference type="PROSITE" id="PS00109">
    <property type="entry name" value="PROTEIN_KINASE_TYR"/>
    <property type="match status" value="1"/>
</dbReference>
<dbReference type="PROSITE" id="PS00107">
    <property type="entry name" value="PROTEIN_KINASE_ATP"/>
    <property type="match status" value="1"/>
</dbReference>
<dbReference type="InterPro" id="IPR050122">
    <property type="entry name" value="RTK"/>
</dbReference>
<name>A0A2G8JBG8_STIJA</name>
<dbReference type="GO" id="GO:0043235">
    <property type="term" value="C:receptor complex"/>
    <property type="evidence" value="ECO:0007669"/>
    <property type="project" value="TreeGrafter"/>
</dbReference>
<feature type="domain" description="Protein kinase" evidence="9">
    <location>
        <begin position="225"/>
        <end position="498"/>
    </location>
</feature>
<keyword evidence="6" id="KW-0829">Tyrosine-protein kinase</keyword>
<dbReference type="GO" id="GO:0004714">
    <property type="term" value="F:transmembrane receptor protein tyrosine kinase activity"/>
    <property type="evidence" value="ECO:0007669"/>
    <property type="project" value="UniProtKB-EC"/>
</dbReference>
<evidence type="ECO:0000256" key="1">
    <source>
        <dbReference type="ARBA" id="ARBA00004167"/>
    </source>
</evidence>
<comment type="caution">
    <text evidence="10">The sequence shown here is derived from an EMBL/GenBank/DDBJ whole genome shotgun (WGS) entry which is preliminary data.</text>
</comment>
<dbReference type="InterPro" id="IPR011009">
    <property type="entry name" value="Kinase-like_dom_sf"/>
</dbReference>
<sequence length="579" mass="65460">FVNRSTITIGEPLLERNGSEWKLIYNITWQPPDPPQANFSYKVKASQATSTGTSLQAWSPSMCDQELLLAVDVEAPYYVVELLFTYSSLFQVVPAVDGVMASANPQKINFNTPDCYEATKDADFCAKQVTINWANGTKVQGDTVKHETNKTKHSWIADQTGFEDWEIQEGALYVFKVTPMVYSPNFGTNEGVTGELKFWANITDVEPLMRVDPVLKPKEVNHDKITLQQELGKGQFGIVYKGLVYGISGDEEYVEAAVKTTKDGAFDDVKEDLLEEMKLMIQLGSHPNLMTLLACCTQREPYYLITEFMEYGDLLNFLRRCREKENGEKDNIYNVGEMEQLGIAHQIAKGMAYVQEERYYHGDLAARNVLVGRGLTIKISDFGLADDIYSRGYKRREQEQKIPIKWCSIEAILNGICSSEGDVWSYGVVLYEIFTLGGTPYPGIAGRFLVAQLREGYRMDQPEGCPDEIYKIMLQCWEEVAESRPRFNDISQSVDAMLVERSDYLCFDMEGECEDNTEDGSSRPLSVPNIYVRAPGNMETSENFAPIIEEDNEIGLEELQEIIHSENKADIKRDANDNV</sequence>
<dbReference type="GO" id="GO:0007169">
    <property type="term" value="P:cell surface receptor protein tyrosine kinase signaling pathway"/>
    <property type="evidence" value="ECO:0007669"/>
    <property type="project" value="TreeGrafter"/>
</dbReference>
<keyword evidence="10" id="KW-0675">Receptor</keyword>
<dbReference type="CDD" id="cd00192">
    <property type="entry name" value="PTKc"/>
    <property type="match status" value="1"/>
</dbReference>
<dbReference type="InterPro" id="IPR000719">
    <property type="entry name" value="Prot_kinase_dom"/>
</dbReference>
<keyword evidence="5 8" id="KW-0067">ATP-binding</keyword>
<evidence type="ECO:0000313" key="10">
    <source>
        <dbReference type="EMBL" id="PIK33084.1"/>
    </source>
</evidence>
<evidence type="ECO:0000256" key="8">
    <source>
        <dbReference type="PROSITE-ProRule" id="PRU10141"/>
    </source>
</evidence>
<dbReference type="InterPro" id="IPR008266">
    <property type="entry name" value="Tyr_kinase_AS"/>
</dbReference>